<dbReference type="Proteomes" id="UP001150678">
    <property type="component" value="Unassembled WGS sequence"/>
</dbReference>
<dbReference type="AlphaFoldDB" id="A0A9X4D2Y1"/>
<evidence type="ECO:0000313" key="2">
    <source>
        <dbReference type="Proteomes" id="UP001150678"/>
    </source>
</evidence>
<proteinExistence type="predicted"/>
<reference evidence="1" key="1">
    <citation type="submission" date="2022-07" db="EMBL/GenBank/DDBJ databases">
        <title>Multi-strain Analysis of Pseudomonas putida Reveals Metabolic and Genetic Diversity.</title>
        <authorList>
            <person name="Monk J.M."/>
        </authorList>
    </citation>
    <scope>NUCLEOTIDE SEQUENCE</scope>
    <source>
        <strain evidence="1">17514</strain>
    </source>
</reference>
<comment type="caution">
    <text evidence="1">The sequence shown here is derived from an EMBL/GenBank/DDBJ whole genome shotgun (WGS) entry which is preliminary data.</text>
</comment>
<dbReference type="EMBL" id="JANIAN010000036">
    <property type="protein sequence ID" value="MDD2108856.1"/>
    <property type="molecule type" value="Genomic_DNA"/>
</dbReference>
<protein>
    <submittedName>
        <fullName evidence="1">Uncharacterized protein</fullName>
    </submittedName>
</protein>
<gene>
    <name evidence="1" type="ORF">NP533_21985</name>
</gene>
<evidence type="ECO:0000313" key="1">
    <source>
        <dbReference type="EMBL" id="MDD2108856.1"/>
    </source>
</evidence>
<accession>A0A9X4D2Y1</accession>
<dbReference type="RefSeq" id="WP_249121916.1">
    <property type="nucleotide sequence ID" value="NZ_JANIAN010000036.1"/>
</dbReference>
<name>A0A9X4D2Y1_9PSED</name>
<organism evidence="1 2">
    <name type="scientific">Pseudomonas asiatica</name>
    <dbReference type="NCBI Taxonomy" id="2219225"/>
    <lineage>
        <taxon>Bacteria</taxon>
        <taxon>Pseudomonadati</taxon>
        <taxon>Pseudomonadota</taxon>
        <taxon>Gammaproteobacteria</taxon>
        <taxon>Pseudomonadales</taxon>
        <taxon>Pseudomonadaceae</taxon>
        <taxon>Pseudomonas</taxon>
    </lineage>
</organism>
<sequence length="138" mass="16119">MPEENKSAWPDHFRYIDEISPEGVTIVCKRFVVIRESEHCYWIVPPSYEYVALEHLKRGTMPKYAKRVLKVSGRRFAYPEKSHALHSYKVRKRRQMGHAQLAIERAKAALEDLKGVDVINDEHLCSGGDYIKELTWDC</sequence>